<evidence type="ECO:0000256" key="12">
    <source>
        <dbReference type="ARBA" id="ARBA00023221"/>
    </source>
</evidence>
<feature type="transmembrane region" description="Helical" evidence="13">
    <location>
        <begin position="228"/>
        <end position="246"/>
    </location>
</feature>
<evidence type="ECO:0000313" key="15">
    <source>
        <dbReference type="Proteomes" id="UP000044602"/>
    </source>
</evidence>
<evidence type="ECO:0000256" key="8">
    <source>
        <dbReference type="ARBA" id="ARBA00023011"/>
    </source>
</evidence>
<evidence type="ECO:0000256" key="2">
    <source>
        <dbReference type="ARBA" id="ARBA00005377"/>
    </source>
</evidence>
<evidence type="ECO:0000256" key="3">
    <source>
        <dbReference type="ARBA" id="ARBA00022516"/>
    </source>
</evidence>
<dbReference type="AlphaFoldDB" id="A0A0G4KVM1"/>
<dbReference type="PANTHER" id="PTHR15451">
    <property type="entry name" value="ERGOSTEROL BIOSYNTHETIC PROTEIN 28-RELATED"/>
    <property type="match status" value="1"/>
</dbReference>
<protein>
    <recommendedName>
        <fullName evidence="16">Ergosterol biosynthetic protein 28</fullName>
    </recommendedName>
</protein>
<evidence type="ECO:0008006" key="16">
    <source>
        <dbReference type="Google" id="ProtNLM"/>
    </source>
</evidence>
<evidence type="ECO:0000313" key="14">
    <source>
        <dbReference type="EMBL" id="CRK13782.1"/>
    </source>
</evidence>
<sequence>MEATSGGPLALEAGISTQGARKDPLLHLTVSQSPNQGFSSSCDAAQVQEAEAALSSVECARHVPSSSHQARHSNTLVEIAAAMVTIADLLPSSQGLLPYYMILVSLISVGNSAQCLLTLHFTRRIYCNKFVTNTSLAPKSALRDPEDSVHKLVLATNRAAAGNATDQVTPLAARLFATWTLLAAVVRMYAAYHLEHAHMYDLVLWTYVVALGHFLSEMFVFKTVKFGAPSVSPLIVATTAMIWMPMQRGYYVQLP</sequence>
<feature type="transmembrane region" description="Helical" evidence="13">
    <location>
        <begin position="202"/>
        <end position="221"/>
    </location>
</feature>
<evidence type="ECO:0000256" key="6">
    <source>
        <dbReference type="ARBA" id="ARBA00022955"/>
    </source>
</evidence>
<comment type="similarity">
    <text evidence="2">Belongs to the ERG28 family.</text>
</comment>
<dbReference type="GO" id="GO:0030674">
    <property type="term" value="F:protein-macromolecule adaptor activity"/>
    <property type="evidence" value="ECO:0007669"/>
    <property type="project" value="TreeGrafter"/>
</dbReference>
<keyword evidence="6" id="KW-0752">Steroid biosynthesis</keyword>
<feature type="transmembrane region" description="Helical" evidence="13">
    <location>
        <begin position="99"/>
        <end position="119"/>
    </location>
</feature>
<organism evidence="14 15">
    <name type="scientific">Verticillium longisporum</name>
    <name type="common">Verticillium dahliae var. longisporum</name>
    <dbReference type="NCBI Taxonomy" id="100787"/>
    <lineage>
        <taxon>Eukaryota</taxon>
        <taxon>Fungi</taxon>
        <taxon>Dikarya</taxon>
        <taxon>Ascomycota</taxon>
        <taxon>Pezizomycotina</taxon>
        <taxon>Sordariomycetes</taxon>
        <taxon>Hypocreomycetidae</taxon>
        <taxon>Glomerellales</taxon>
        <taxon>Plectosphaerellaceae</taxon>
        <taxon>Verticillium</taxon>
    </lineage>
</organism>
<keyword evidence="7 13" id="KW-1133">Transmembrane helix</keyword>
<evidence type="ECO:0000256" key="1">
    <source>
        <dbReference type="ARBA" id="ARBA00004477"/>
    </source>
</evidence>
<dbReference type="Pfam" id="PF03694">
    <property type="entry name" value="Erg28"/>
    <property type="match status" value="1"/>
</dbReference>
<evidence type="ECO:0000256" key="4">
    <source>
        <dbReference type="ARBA" id="ARBA00022692"/>
    </source>
</evidence>
<evidence type="ECO:0000256" key="10">
    <source>
        <dbReference type="ARBA" id="ARBA00023136"/>
    </source>
</evidence>
<evidence type="ECO:0000256" key="5">
    <source>
        <dbReference type="ARBA" id="ARBA00022824"/>
    </source>
</evidence>
<keyword evidence="15" id="KW-1185">Reference proteome</keyword>
<keyword evidence="11" id="KW-1207">Sterol metabolism</keyword>
<gene>
    <name evidence="14" type="ORF">BN1708_010941</name>
</gene>
<keyword evidence="5" id="KW-0256">Endoplasmic reticulum</keyword>
<name>A0A0G4KVM1_VERLO</name>
<keyword evidence="4 13" id="KW-0812">Transmembrane</keyword>
<dbReference type="EMBL" id="CVQH01005002">
    <property type="protein sequence ID" value="CRK13782.1"/>
    <property type="molecule type" value="Genomic_DNA"/>
</dbReference>
<evidence type="ECO:0000256" key="9">
    <source>
        <dbReference type="ARBA" id="ARBA00023098"/>
    </source>
</evidence>
<dbReference type="GO" id="GO:0016126">
    <property type="term" value="P:sterol biosynthetic process"/>
    <property type="evidence" value="ECO:0007669"/>
    <property type="project" value="UniProtKB-KW"/>
</dbReference>
<keyword evidence="8" id="KW-0756">Sterol biosynthesis</keyword>
<keyword evidence="10 13" id="KW-0472">Membrane</keyword>
<dbReference type="GO" id="GO:0005789">
    <property type="term" value="C:endoplasmic reticulum membrane"/>
    <property type="evidence" value="ECO:0007669"/>
    <property type="project" value="UniProtKB-SubCell"/>
</dbReference>
<accession>A0A0G4KVM1</accession>
<proteinExistence type="inferred from homology"/>
<dbReference type="InterPro" id="IPR005352">
    <property type="entry name" value="Erg28"/>
</dbReference>
<feature type="transmembrane region" description="Helical" evidence="13">
    <location>
        <begin position="171"/>
        <end position="190"/>
    </location>
</feature>
<evidence type="ECO:0000256" key="7">
    <source>
        <dbReference type="ARBA" id="ARBA00022989"/>
    </source>
</evidence>
<evidence type="ECO:0000256" key="11">
    <source>
        <dbReference type="ARBA" id="ARBA00023166"/>
    </source>
</evidence>
<evidence type="ECO:0000256" key="13">
    <source>
        <dbReference type="SAM" id="Phobius"/>
    </source>
</evidence>
<dbReference type="STRING" id="100787.A0A0G4KVM1"/>
<dbReference type="PANTHER" id="PTHR15451:SF19">
    <property type="entry name" value="ERGOSTEROL BIOSYNTHETIC PROTEIN 28 HOMOLOG"/>
    <property type="match status" value="1"/>
</dbReference>
<keyword evidence="12" id="KW-0753">Steroid metabolism</keyword>
<reference evidence="14 15" key="1">
    <citation type="submission" date="2015-05" db="EMBL/GenBank/DDBJ databases">
        <authorList>
            <person name="Wang D.B."/>
            <person name="Wang M."/>
        </authorList>
    </citation>
    <scope>NUCLEOTIDE SEQUENCE [LARGE SCALE GENOMIC DNA]</scope>
    <source>
        <strain evidence="14">VL1</strain>
    </source>
</reference>
<comment type="subcellular location">
    <subcellularLocation>
        <location evidence="1">Endoplasmic reticulum membrane</location>
        <topology evidence="1">Multi-pass membrane protein</topology>
    </subcellularLocation>
</comment>
<keyword evidence="3" id="KW-0444">Lipid biosynthesis</keyword>
<dbReference type="Proteomes" id="UP000044602">
    <property type="component" value="Unassembled WGS sequence"/>
</dbReference>
<keyword evidence="9" id="KW-0443">Lipid metabolism</keyword>